<dbReference type="EMBL" id="LT670817">
    <property type="protein sequence ID" value="SHG51363.1"/>
    <property type="molecule type" value="Genomic_DNA"/>
</dbReference>
<evidence type="ECO:0000313" key="2">
    <source>
        <dbReference type="Proteomes" id="UP000189796"/>
    </source>
</evidence>
<gene>
    <name evidence="1" type="ORF">SAMN05443248_1804</name>
</gene>
<name>A0A1M5KGR0_9BRAD</name>
<organism evidence="1 2">
    <name type="scientific">Bradyrhizobium erythrophlei</name>
    <dbReference type="NCBI Taxonomy" id="1437360"/>
    <lineage>
        <taxon>Bacteria</taxon>
        <taxon>Pseudomonadati</taxon>
        <taxon>Pseudomonadota</taxon>
        <taxon>Alphaproteobacteria</taxon>
        <taxon>Hyphomicrobiales</taxon>
        <taxon>Nitrobacteraceae</taxon>
        <taxon>Bradyrhizobium</taxon>
    </lineage>
</organism>
<dbReference type="AlphaFoldDB" id="A0A1M5KGR0"/>
<sequence length="245" mass="26654">MAGFPFRVLMMGKGPLIVLPSNRPWLSVLALAAFLFCGCGAAPAQQFSADLAIARDGGAAAPAGKVHVFSEKVRIETPEFAGGFFLIDGAKPAAFFVRPAAGIFMDARQSSRLTRILVQVDPGDPCRQWQAMASVAGVADQGDWRCERVGEETIEGHRAVAYRAVSASGQEIFGWIDPVHKFPLRIKTEDGAVITAQNVRDEPQPAQWFEIPPGLRKFDPQALIHQIKQSDVWVAHENDSQSPHP</sequence>
<evidence type="ECO:0000313" key="1">
    <source>
        <dbReference type="EMBL" id="SHG51363.1"/>
    </source>
</evidence>
<dbReference type="Proteomes" id="UP000189796">
    <property type="component" value="Chromosome I"/>
</dbReference>
<accession>A0A1M5KGR0</accession>
<proteinExistence type="predicted"/>
<protein>
    <submittedName>
        <fullName evidence="1">Uncharacterized protein</fullName>
    </submittedName>
</protein>
<reference evidence="1 2" key="1">
    <citation type="submission" date="2016-11" db="EMBL/GenBank/DDBJ databases">
        <authorList>
            <person name="Jaros S."/>
            <person name="Januszkiewicz K."/>
            <person name="Wedrychowicz H."/>
        </authorList>
    </citation>
    <scope>NUCLEOTIDE SEQUENCE [LARGE SCALE GENOMIC DNA]</scope>
    <source>
        <strain evidence="1 2">GAS138</strain>
    </source>
</reference>